<reference evidence="2 3" key="1">
    <citation type="submission" date="2023-01" db="EMBL/GenBank/DDBJ databases">
        <title>Analysis of 21 Apiospora genomes using comparative genomics revels a genus with tremendous synthesis potential of carbohydrate active enzymes and secondary metabolites.</title>
        <authorList>
            <person name="Sorensen T."/>
        </authorList>
    </citation>
    <scope>NUCLEOTIDE SEQUENCE [LARGE SCALE GENOMIC DNA]</scope>
    <source>
        <strain evidence="2 3">CBS 117206</strain>
    </source>
</reference>
<dbReference type="AlphaFoldDB" id="A0AAW0RCT8"/>
<evidence type="ECO:0000313" key="3">
    <source>
        <dbReference type="Proteomes" id="UP001392437"/>
    </source>
</evidence>
<evidence type="ECO:0000256" key="1">
    <source>
        <dbReference type="SAM" id="MobiDB-lite"/>
    </source>
</evidence>
<dbReference type="EMBL" id="JAQQWP010000001">
    <property type="protein sequence ID" value="KAK8132601.1"/>
    <property type="molecule type" value="Genomic_DNA"/>
</dbReference>
<protein>
    <submittedName>
        <fullName evidence="2">Uncharacterized protein</fullName>
    </submittedName>
</protein>
<accession>A0AAW0RCT8</accession>
<name>A0AAW0RCT8_9PEZI</name>
<keyword evidence="3" id="KW-1185">Reference proteome</keyword>
<sequence length="307" mass="32303">MIVHLSSIRMEDANIGVFTADANAEAGQTRFVGYTSGPAGSPVSIAAIDVDVCTGEATYRSVVTAAVDATQPRTKFDQRLRAQAGDRYAREYRILTSAPTKLTKNNITAGQYVQPVTEWIQPELTSPGVAPVAHDFSGFGHLTNGLGRDANGDIWGPLDPFPQSNVKVFDVSSCLQSPPPLSPTTSAPAATATTITPPPPPKDAVRVTVAGWASSNGGTLTVMCVSSNTNANQVVMMLDYVQNGVTVSNVVMTASSAGTPGSWDFSGQKIKKTVTSVTCRSKLGGSAVATPTQKRKRDHLAEAMFKE</sequence>
<comment type="caution">
    <text evidence="2">The sequence shown here is derived from an EMBL/GenBank/DDBJ whole genome shotgun (WGS) entry which is preliminary data.</text>
</comment>
<proteinExistence type="predicted"/>
<evidence type="ECO:0000313" key="2">
    <source>
        <dbReference type="EMBL" id="KAK8132601.1"/>
    </source>
</evidence>
<feature type="compositionally biased region" description="Low complexity" evidence="1">
    <location>
        <begin position="183"/>
        <end position="195"/>
    </location>
</feature>
<feature type="region of interest" description="Disordered" evidence="1">
    <location>
        <begin position="288"/>
        <end position="307"/>
    </location>
</feature>
<dbReference type="Proteomes" id="UP001392437">
    <property type="component" value="Unassembled WGS sequence"/>
</dbReference>
<feature type="region of interest" description="Disordered" evidence="1">
    <location>
        <begin position="177"/>
        <end position="202"/>
    </location>
</feature>
<organism evidence="2 3">
    <name type="scientific">Apiospora kogelbergensis</name>
    <dbReference type="NCBI Taxonomy" id="1337665"/>
    <lineage>
        <taxon>Eukaryota</taxon>
        <taxon>Fungi</taxon>
        <taxon>Dikarya</taxon>
        <taxon>Ascomycota</taxon>
        <taxon>Pezizomycotina</taxon>
        <taxon>Sordariomycetes</taxon>
        <taxon>Xylariomycetidae</taxon>
        <taxon>Amphisphaeriales</taxon>
        <taxon>Apiosporaceae</taxon>
        <taxon>Apiospora</taxon>
    </lineage>
</organism>
<gene>
    <name evidence="2" type="ORF">PG999_000774</name>
</gene>